<comment type="caution">
    <text evidence="7">The sequence shown here is derived from an EMBL/GenBank/DDBJ whole genome shotgun (WGS) entry which is preliminary data.</text>
</comment>
<proteinExistence type="predicted"/>
<dbReference type="RefSeq" id="WP_188517332.1">
    <property type="nucleotide sequence ID" value="NZ_BMES01000001.1"/>
</dbReference>
<evidence type="ECO:0000256" key="3">
    <source>
        <dbReference type="ARBA" id="ARBA00022989"/>
    </source>
</evidence>
<feature type="transmembrane region" description="Helical" evidence="5">
    <location>
        <begin position="283"/>
        <end position="299"/>
    </location>
</feature>
<gene>
    <name evidence="7" type="ORF">GCM10007036_18450</name>
</gene>
<feature type="transmembrane region" description="Helical" evidence="5">
    <location>
        <begin position="121"/>
        <end position="143"/>
    </location>
</feature>
<comment type="subcellular location">
    <subcellularLocation>
        <location evidence="1">Membrane</location>
        <topology evidence="1">Multi-pass membrane protein</topology>
    </subcellularLocation>
</comment>
<dbReference type="GO" id="GO:0016020">
    <property type="term" value="C:membrane"/>
    <property type="evidence" value="ECO:0007669"/>
    <property type="project" value="UniProtKB-SubCell"/>
</dbReference>
<keyword evidence="3 5" id="KW-1133">Transmembrane helix</keyword>
<dbReference type="AlphaFoldDB" id="A0A917I6S0"/>
<keyword evidence="2 5" id="KW-0812">Transmembrane</keyword>
<accession>A0A917I6S0</accession>
<dbReference type="Proteomes" id="UP000603912">
    <property type="component" value="Unassembled WGS sequence"/>
</dbReference>
<dbReference type="EMBL" id="BMES01000001">
    <property type="protein sequence ID" value="GGH17184.1"/>
    <property type="molecule type" value="Genomic_DNA"/>
</dbReference>
<evidence type="ECO:0000256" key="4">
    <source>
        <dbReference type="ARBA" id="ARBA00023136"/>
    </source>
</evidence>
<evidence type="ECO:0000256" key="1">
    <source>
        <dbReference type="ARBA" id="ARBA00004141"/>
    </source>
</evidence>
<feature type="transmembrane region" description="Helical" evidence="5">
    <location>
        <begin position="366"/>
        <end position="384"/>
    </location>
</feature>
<feature type="transmembrane region" description="Helical" evidence="5">
    <location>
        <begin position="57"/>
        <end position="80"/>
    </location>
</feature>
<feature type="transmembrane region" description="Helical" evidence="5">
    <location>
        <begin position="155"/>
        <end position="171"/>
    </location>
</feature>
<protein>
    <recommendedName>
        <fullName evidence="6">O-antigen ligase-related domain-containing protein</fullName>
    </recommendedName>
</protein>
<evidence type="ECO:0000256" key="2">
    <source>
        <dbReference type="ARBA" id="ARBA00022692"/>
    </source>
</evidence>
<dbReference type="InterPro" id="IPR007016">
    <property type="entry name" value="O-antigen_ligase-rel_domated"/>
</dbReference>
<reference evidence="7" key="2">
    <citation type="submission" date="2020-09" db="EMBL/GenBank/DDBJ databases">
        <authorList>
            <person name="Sun Q."/>
            <person name="Zhou Y."/>
        </authorList>
    </citation>
    <scope>NUCLEOTIDE SEQUENCE</scope>
    <source>
        <strain evidence="7">CGMCC 1.12214</strain>
    </source>
</reference>
<dbReference type="Pfam" id="PF04932">
    <property type="entry name" value="Wzy_C"/>
    <property type="match status" value="1"/>
</dbReference>
<feature type="transmembrane region" description="Helical" evidence="5">
    <location>
        <begin position="215"/>
        <end position="233"/>
    </location>
</feature>
<evidence type="ECO:0000313" key="8">
    <source>
        <dbReference type="Proteomes" id="UP000603912"/>
    </source>
</evidence>
<keyword evidence="4 5" id="KW-0472">Membrane</keyword>
<keyword evidence="8" id="KW-1185">Reference proteome</keyword>
<name>A0A917I6S0_9HYPH</name>
<sequence length="491" mass="53990">MSDLFDTASLDAEARPSRARRKMANRLAVPTSYRFNPADAYNAAWFYPGFMVVPSSIILPLAGALTVLRVGIFIAFLLAFREVLRKLLRGGFVLVLSDLFVPAMGAWMVGTIVYHQGAGGLVGYGTVAALEFCFTYLIARVFFGTPAGYEQFIRVLKVAVVAILISALADTATGMNVVSRVGAMLTRVSAGELADVQRNYRFGLIRAQGSLEHPILLGVFGAIAVILFFFSRLNQTQKLVWCSISAFMAMLALSSAAFLSLTFFFGAAVFGRIFRHHPWKWKALAMMALFGVGCLFILVDNPVETMIRNLTLDPQTGLFRLQIWQWVGLNVQRHPFVGIGFADWARPDNMPPSIDSLWLIQSIRNGLPAAILLGAAMLTTGFALPLHSRRSAGNAFIANAHSGLGIAIFIYAFNAFTVHFWGTNWTLLAAILGMRAGFTECLYLTPFARADDANFGAAPTALFSRTMRLSPFKSLKRRPHPKRHRAPKYGL</sequence>
<reference evidence="7" key="1">
    <citation type="journal article" date="2014" name="Int. J. Syst. Evol. Microbiol.">
        <title>Complete genome sequence of Corynebacterium casei LMG S-19264T (=DSM 44701T), isolated from a smear-ripened cheese.</title>
        <authorList>
            <consortium name="US DOE Joint Genome Institute (JGI-PGF)"/>
            <person name="Walter F."/>
            <person name="Albersmeier A."/>
            <person name="Kalinowski J."/>
            <person name="Ruckert C."/>
        </authorList>
    </citation>
    <scope>NUCLEOTIDE SEQUENCE</scope>
    <source>
        <strain evidence="7">CGMCC 1.12214</strain>
    </source>
</reference>
<feature type="transmembrane region" description="Helical" evidence="5">
    <location>
        <begin position="92"/>
        <end position="115"/>
    </location>
</feature>
<feature type="transmembrane region" description="Helical" evidence="5">
    <location>
        <begin position="245"/>
        <end position="271"/>
    </location>
</feature>
<feature type="domain" description="O-antigen ligase-related" evidence="6">
    <location>
        <begin position="243"/>
        <end position="349"/>
    </location>
</feature>
<evidence type="ECO:0000259" key="6">
    <source>
        <dbReference type="Pfam" id="PF04932"/>
    </source>
</evidence>
<organism evidence="7 8">
    <name type="scientific">Alsobacter metallidurans</name>
    <dbReference type="NCBI Taxonomy" id="340221"/>
    <lineage>
        <taxon>Bacteria</taxon>
        <taxon>Pseudomonadati</taxon>
        <taxon>Pseudomonadota</taxon>
        <taxon>Alphaproteobacteria</taxon>
        <taxon>Hyphomicrobiales</taxon>
        <taxon>Alsobacteraceae</taxon>
        <taxon>Alsobacter</taxon>
    </lineage>
</organism>
<evidence type="ECO:0000313" key="7">
    <source>
        <dbReference type="EMBL" id="GGH17184.1"/>
    </source>
</evidence>
<evidence type="ECO:0000256" key="5">
    <source>
        <dbReference type="SAM" id="Phobius"/>
    </source>
</evidence>